<proteinExistence type="predicted"/>
<organism evidence="4 5">
    <name type="scientific">Fervidobacterium changbaicum</name>
    <dbReference type="NCBI Taxonomy" id="310769"/>
    <lineage>
        <taxon>Bacteria</taxon>
        <taxon>Thermotogati</taxon>
        <taxon>Thermotogota</taxon>
        <taxon>Thermotogae</taxon>
        <taxon>Thermotogales</taxon>
        <taxon>Fervidobacteriaceae</taxon>
        <taxon>Fervidobacterium</taxon>
    </lineage>
</organism>
<dbReference type="PANTHER" id="PTHR43479">
    <property type="entry name" value="ACREF/ENVCD OPERON REPRESSOR-RELATED"/>
    <property type="match status" value="1"/>
</dbReference>
<dbReference type="Gene3D" id="1.10.357.10">
    <property type="entry name" value="Tetracycline Repressor, domain 2"/>
    <property type="match status" value="2"/>
</dbReference>
<evidence type="ECO:0000313" key="5">
    <source>
        <dbReference type="Proteomes" id="UP000288947"/>
    </source>
</evidence>
<dbReference type="InterPro" id="IPR009057">
    <property type="entry name" value="Homeodomain-like_sf"/>
</dbReference>
<accession>A0ABX5QUU1</accession>
<evidence type="ECO:0000259" key="3">
    <source>
        <dbReference type="PROSITE" id="PS50977"/>
    </source>
</evidence>
<dbReference type="InterPro" id="IPR001647">
    <property type="entry name" value="HTH_TetR"/>
</dbReference>
<feature type="DNA-binding region" description="H-T-H motif" evidence="2">
    <location>
        <begin position="248"/>
        <end position="267"/>
    </location>
</feature>
<feature type="domain" description="HTH tetR-type" evidence="3">
    <location>
        <begin position="225"/>
        <end position="285"/>
    </location>
</feature>
<dbReference type="EMBL" id="CP026721">
    <property type="protein sequence ID" value="QAV34247.1"/>
    <property type="molecule type" value="Genomic_DNA"/>
</dbReference>
<sequence>MFTESLREGVEGPVLKKDVLKDEQLSNGSKKMKRIPQRVDGIESKGKLKMAAIKLFSENNFADVSISQIAKHAGLSTAAFYQYYINKDELFREIVDELMENLKTTLNGDSITEVALKYFEFCRLNKDLIQAIHLNEYHFEWLRNEFEELIYSVSEKYGLTDVGQFYFWSPIRFVVNFGDLLNVEVEPKAFISLIMNGLQRKEKGSRKLPKEIFEFKPEKHVLEIDEKRELILANSETLFGTYGYQKTQIYDIARSSGIAVGTIYLYFENKKEILRELVRWINKGLRYNVRKALENVKNYPRLIQEIAGLYAFVQFFKSHASMYKIVRESQSLDLEIAKEYYSSIFQSYCKALKTAIQDGQLDLDMEHLDNVDSERILSYIAMIFMGIGHYLGERYVLAGKVTDTKKLEHFLEEIFVYLSEGLGVK</sequence>
<dbReference type="PANTHER" id="PTHR43479:SF11">
    <property type="entry name" value="ACREF_ENVCD OPERON REPRESSOR-RELATED"/>
    <property type="match status" value="1"/>
</dbReference>
<dbReference type="PROSITE" id="PS50977">
    <property type="entry name" value="HTH_TETR_2"/>
    <property type="match status" value="2"/>
</dbReference>
<dbReference type="PRINTS" id="PR00455">
    <property type="entry name" value="HTHTETR"/>
</dbReference>
<reference evidence="4 5" key="1">
    <citation type="submission" date="2018-01" db="EMBL/GenBank/DDBJ databases">
        <title>The whole genome sequencing and assembly of Fervidobacterium changbaicum CBS-1 strain.</title>
        <authorList>
            <person name="Kim J.-Y."/>
            <person name="Park M.-K."/>
            <person name="Yi H."/>
            <person name="Bahn Y.-S."/>
            <person name="Kim J.F."/>
            <person name="Lee D.-W."/>
        </authorList>
    </citation>
    <scope>NUCLEOTIDE SEQUENCE [LARGE SCALE GENOMIC DNA]</scope>
    <source>
        <strain evidence="4 5">CBS-1</strain>
    </source>
</reference>
<feature type="domain" description="HTH tetR-type" evidence="3">
    <location>
        <begin position="42"/>
        <end position="102"/>
    </location>
</feature>
<keyword evidence="1 2" id="KW-0238">DNA-binding</keyword>
<evidence type="ECO:0000256" key="2">
    <source>
        <dbReference type="PROSITE-ProRule" id="PRU00335"/>
    </source>
</evidence>
<dbReference type="Pfam" id="PF00440">
    <property type="entry name" value="TetR_N"/>
    <property type="match status" value="2"/>
</dbReference>
<name>A0ABX5QUU1_9BACT</name>
<keyword evidence="5" id="KW-1185">Reference proteome</keyword>
<dbReference type="Proteomes" id="UP000288947">
    <property type="component" value="Chromosome"/>
</dbReference>
<dbReference type="InterPro" id="IPR050624">
    <property type="entry name" value="HTH-type_Tx_Regulator"/>
</dbReference>
<feature type="DNA-binding region" description="H-T-H motif" evidence="2">
    <location>
        <begin position="65"/>
        <end position="84"/>
    </location>
</feature>
<protein>
    <submittedName>
        <fullName evidence="4">TetR/AcrR family transcriptional regulator</fullName>
    </submittedName>
</protein>
<evidence type="ECO:0000256" key="1">
    <source>
        <dbReference type="ARBA" id="ARBA00023125"/>
    </source>
</evidence>
<evidence type="ECO:0000313" key="4">
    <source>
        <dbReference type="EMBL" id="QAV34247.1"/>
    </source>
</evidence>
<gene>
    <name evidence="4" type="ORF">CBS1_09890</name>
</gene>
<dbReference type="SUPFAM" id="SSF46689">
    <property type="entry name" value="Homeodomain-like"/>
    <property type="match status" value="2"/>
</dbReference>